<dbReference type="EMBL" id="CAJPIJ010000147">
    <property type="protein sequence ID" value="CAG1990206.1"/>
    <property type="molecule type" value="Genomic_DNA"/>
</dbReference>
<reference evidence="2" key="1">
    <citation type="submission" date="2019-04" db="EMBL/GenBank/DDBJ databases">
        <authorList>
            <person name="Melise S."/>
            <person name="Noan J."/>
            <person name="Okalmin O."/>
        </authorList>
    </citation>
    <scope>NUCLEOTIDE SEQUENCE</scope>
    <source>
        <strain evidence="2">FN9</strain>
    </source>
</reference>
<evidence type="ECO:0000313" key="2">
    <source>
        <dbReference type="EMBL" id="VIO57840.1"/>
    </source>
</evidence>
<protein>
    <submittedName>
        <fullName evidence="1">Uncharacterized protein</fullName>
    </submittedName>
</protein>
<dbReference type="AlphaFoldDB" id="A0A4U9F577"/>
<proteinExistence type="predicted"/>
<name>A0A4U9F577_GIBZA</name>
<accession>A0A4U9F577</accession>
<evidence type="ECO:0000313" key="1">
    <source>
        <dbReference type="EMBL" id="CAG1990206.1"/>
    </source>
</evidence>
<organism evidence="1 3">
    <name type="scientific">Gibberella zeae</name>
    <name type="common">Wheat head blight fungus</name>
    <name type="synonym">Fusarium graminearum</name>
    <dbReference type="NCBI Taxonomy" id="5518"/>
    <lineage>
        <taxon>Eukaryota</taxon>
        <taxon>Fungi</taxon>
        <taxon>Dikarya</taxon>
        <taxon>Ascomycota</taxon>
        <taxon>Pezizomycotina</taxon>
        <taxon>Sordariomycetes</taxon>
        <taxon>Hypocreomycetidae</taxon>
        <taxon>Hypocreales</taxon>
        <taxon>Nectriaceae</taxon>
        <taxon>Fusarium</taxon>
    </lineage>
</organism>
<gene>
    <name evidence="2" type="ORF">FUG_LOCUS257956</name>
    <name evidence="1" type="ORF">MDCFG202_LOCUS328607</name>
</gene>
<dbReference type="EMBL" id="CAAKMV010000130">
    <property type="protein sequence ID" value="VIO57840.1"/>
    <property type="molecule type" value="Genomic_DNA"/>
</dbReference>
<evidence type="ECO:0000313" key="3">
    <source>
        <dbReference type="Proteomes" id="UP000746612"/>
    </source>
</evidence>
<sequence>MGLIGVRDPTGCLSVEKDEYGGSEGANLTTATWQMIMIRKNKAGLTIRPSSVQTQTQIQTQQITTPDDIGTVRTELTTQTSHNFWCCAPYHARAVTPDEHDLEQRIRPYLRCTAQHTSPRLEGKEHKTRGKGPMKEEAYQSAKSNLVTSVATYTVTATYNYSSSTVEQLR</sequence>
<dbReference type="Proteomes" id="UP000746612">
    <property type="component" value="Unassembled WGS sequence"/>
</dbReference>
<reference evidence="1" key="2">
    <citation type="submission" date="2021-03" db="EMBL/GenBank/DDBJ databases">
        <authorList>
            <person name="Alouane T."/>
            <person name="Langin T."/>
            <person name="Bonhomme L."/>
        </authorList>
    </citation>
    <scope>NUCLEOTIDE SEQUENCE</scope>
    <source>
        <strain evidence="1">MDC_Fg202</strain>
    </source>
</reference>